<proteinExistence type="predicted"/>
<reference evidence="1" key="1">
    <citation type="journal article" date="1993" name="Infect. Immun.">
        <title>Characterization of the Shigella flexneri ipgD and ipgF genes, which are located in the proximal part of the mxi locus.</title>
        <authorList>
            <person name="Abedelmounaaim A."/>
            <person name="Menard R."/>
            <person name="Sansonetti P.J."/>
            <person name="Parsot C."/>
        </authorList>
    </citation>
    <scope>NUCLEOTIDE SEQUENCE</scope>
    <source>
        <strain evidence="1">HW383</strain>
    </source>
</reference>
<reference evidence="1" key="2">
    <citation type="submission" date="1995-05" db="EMBL/GenBank/DDBJ databases">
        <title>Comparison and high conservation of nucleotide sequences of spa-mxi regions between S.sonnei and S.flexneri-Identification of a new gene coding plausible membrane protein.</title>
        <authorList>
            <person name="Arakawa E."/>
            <person name="Kato J."/>
            <person name="Ito K."/>
            <person name="Watanabe H."/>
        </authorList>
    </citation>
    <scope>NUCLEOTIDE SEQUENCE</scope>
    <source>
        <strain evidence="1">HW383</strain>
    </source>
</reference>
<evidence type="ECO:0000313" key="1">
    <source>
        <dbReference type="EMBL" id="BAA09141.1"/>
    </source>
</evidence>
<dbReference type="AlphaFoldDB" id="Q55285"/>
<accession>Q55285</accession>
<name>Q55285_SHISO</name>
<organism evidence="1">
    <name type="scientific">Shigella sonnei</name>
    <dbReference type="NCBI Taxonomy" id="624"/>
    <lineage>
        <taxon>Bacteria</taxon>
        <taxon>Pseudomonadati</taxon>
        <taxon>Pseudomonadota</taxon>
        <taxon>Gammaproteobacteria</taxon>
        <taxon>Enterobacterales</taxon>
        <taxon>Enterobacteriaceae</taxon>
        <taxon>Shigella</taxon>
    </lineage>
</organism>
<dbReference type="EMBL" id="D50601">
    <property type="protein sequence ID" value="BAA09141.1"/>
    <property type="molecule type" value="Genomic_DNA"/>
</dbReference>
<sequence>MYLVSICSARFIMKSHKLKCLIYQARSVIEKERTLLNKYLFCCKTRYKTAINAPFMTEDN</sequence>
<protein>
    <submittedName>
        <fullName evidence="1">ORF1</fullName>
    </submittedName>
</protein>